<feature type="domain" description="F-box" evidence="2">
    <location>
        <begin position="552"/>
        <end position="606"/>
    </location>
</feature>
<evidence type="ECO:0000313" key="4">
    <source>
        <dbReference type="Proteomes" id="UP001557470"/>
    </source>
</evidence>
<dbReference type="Gene3D" id="1.20.1280.50">
    <property type="match status" value="1"/>
</dbReference>
<feature type="region of interest" description="Disordered" evidence="1">
    <location>
        <begin position="220"/>
        <end position="242"/>
    </location>
</feature>
<accession>A0ABD0WSL2</accession>
<dbReference type="PANTHER" id="PTHR15933">
    <property type="entry name" value="PROTEIN CBG16327"/>
    <property type="match status" value="1"/>
</dbReference>
<dbReference type="PROSITE" id="PS50181">
    <property type="entry name" value="FBOX"/>
    <property type="match status" value="1"/>
</dbReference>
<dbReference type="Proteomes" id="UP001557470">
    <property type="component" value="Unassembled WGS sequence"/>
</dbReference>
<dbReference type="AlphaFoldDB" id="A0ABD0WSL2"/>
<name>A0ABD0WSL2_UMBPY</name>
<dbReference type="SUPFAM" id="SSF81383">
    <property type="entry name" value="F-box domain"/>
    <property type="match status" value="1"/>
</dbReference>
<dbReference type="InterPro" id="IPR001810">
    <property type="entry name" value="F-box_dom"/>
</dbReference>
<dbReference type="InterPro" id="IPR031890">
    <property type="entry name" value="Fbxo30/Fbxo40"/>
</dbReference>
<comment type="caution">
    <text evidence="3">The sequence shown here is derived from an EMBL/GenBank/DDBJ whole genome shotgun (WGS) entry which is preliminary data.</text>
</comment>
<dbReference type="InterPro" id="IPR036047">
    <property type="entry name" value="F-box-like_dom_sf"/>
</dbReference>
<evidence type="ECO:0000313" key="3">
    <source>
        <dbReference type="EMBL" id="KAL0967776.1"/>
    </source>
</evidence>
<protein>
    <recommendedName>
        <fullName evidence="2">F-box domain-containing protein</fullName>
    </recommendedName>
</protein>
<evidence type="ECO:0000256" key="1">
    <source>
        <dbReference type="SAM" id="MobiDB-lite"/>
    </source>
</evidence>
<dbReference type="EMBL" id="JAGEUA010000008">
    <property type="protein sequence ID" value="KAL0967776.1"/>
    <property type="molecule type" value="Genomic_DNA"/>
</dbReference>
<evidence type="ECO:0000259" key="2">
    <source>
        <dbReference type="PROSITE" id="PS50181"/>
    </source>
</evidence>
<dbReference type="PANTHER" id="PTHR15933:SF13">
    <property type="entry name" value="F-BOX ONLY PROTEIN 30"/>
    <property type="match status" value="1"/>
</dbReference>
<reference evidence="3 4" key="1">
    <citation type="submission" date="2024-06" db="EMBL/GenBank/DDBJ databases">
        <authorList>
            <person name="Pan Q."/>
            <person name="Wen M."/>
            <person name="Jouanno E."/>
            <person name="Zahm M."/>
            <person name="Klopp C."/>
            <person name="Cabau C."/>
            <person name="Louis A."/>
            <person name="Berthelot C."/>
            <person name="Parey E."/>
            <person name="Roest Crollius H."/>
            <person name="Montfort J."/>
            <person name="Robinson-Rechavi M."/>
            <person name="Bouchez O."/>
            <person name="Lampietro C."/>
            <person name="Lopez Roques C."/>
            <person name="Donnadieu C."/>
            <person name="Postlethwait J."/>
            <person name="Bobe J."/>
            <person name="Verreycken H."/>
            <person name="Guiguen Y."/>
        </authorList>
    </citation>
    <scope>NUCLEOTIDE SEQUENCE [LARGE SCALE GENOMIC DNA]</scope>
    <source>
        <strain evidence="3">Up_M1</strain>
        <tissue evidence="3">Testis</tissue>
    </source>
</reference>
<organism evidence="3 4">
    <name type="scientific">Umbra pygmaea</name>
    <name type="common">Eastern mudminnow</name>
    <dbReference type="NCBI Taxonomy" id="75934"/>
    <lineage>
        <taxon>Eukaryota</taxon>
        <taxon>Metazoa</taxon>
        <taxon>Chordata</taxon>
        <taxon>Craniata</taxon>
        <taxon>Vertebrata</taxon>
        <taxon>Euteleostomi</taxon>
        <taxon>Actinopterygii</taxon>
        <taxon>Neopterygii</taxon>
        <taxon>Teleostei</taxon>
        <taxon>Protacanthopterygii</taxon>
        <taxon>Esociformes</taxon>
        <taxon>Umbridae</taxon>
        <taxon>Umbra</taxon>
    </lineage>
</organism>
<sequence length="686" mass="76693">MMVLTKDKIAIGINGLNEKRYNKLYEATVETARSLAAALDVLNNAKSSSNTNTDQCINFNGEAVLEPQDNESYHDSIKEPVLHKMLEVKGIKADCVDVEGCFGQLHQLHQATAHLRRSLVTALGDLGNTVKYTDPISGAPSHPQVEPNFRSRQLEVVDSRSVEMKPVEAGSSLAELIVFSRMETEAAMKGVSNVNIALECSGLAMKSESVGGQSLCNGFSRKSSHKRPGEQAFGSDSVDQQQPDIGWGSSEAACPVSLFDDLSSCQVLPVPQGPSVFQSLQPQHHPSPPLAPPLHINPDTAHRASHVTLEDRGLERKFQNHQLLRGLGQFALSNGRRVRVRLQPKMEDKAVDTSDLEPEEDPMGLGEIDLITAALLFCLEESRKCCRISDTTYVDGFHVDFGTQTFTFPAAILVTNTRVGDVASAAACDHAPQHSYPSPFRTLRLDLVLEEVPHIRNIPCNRLQQMFSFVCGQLFRRDEYSSHFKNVHEDIHAGLNGWMEHRCPLAYYGCTYSQRRFCPTSQGSKVIHDRNLRSFGVQPCPVAGEPLRASQSDQFSRLPFELLQHVAHFLDGFSLCQLSVVSRTMRDVCASLLQSRGIVELRWERRQYPNGTFSWQIKDRVWRFSTAFSSVSEWRFAELSSMSDHLRKCRYNTIERKMEAVPLPSMCTARDRSLLSVLKLQEQHRT</sequence>
<keyword evidence="4" id="KW-1185">Reference proteome</keyword>
<dbReference type="Pfam" id="PF15966">
    <property type="entry name" value="F-box_4"/>
    <property type="match status" value="1"/>
</dbReference>
<gene>
    <name evidence="3" type="ORF">UPYG_G00256750</name>
</gene>
<proteinExistence type="predicted"/>